<reference evidence="2 3" key="1">
    <citation type="submission" date="2016-03" db="EMBL/GenBank/DDBJ databases">
        <title>Comparative genomics of the ectomycorrhizal sister species Rhizopogon vinicolor and Rhizopogon vesiculosus (Basidiomycota: Boletales) reveals a divergence of the mating type B locus.</title>
        <authorList>
            <person name="Mujic A.B."/>
            <person name="Kuo A."/>
            <person name="Tritt A."/>
            <person name="Lipzen A."/>
            <person name="Chen C."/>
            <person name="Johnson J."/>
            <person name="Sharma A."/>
            <person name="Barry K."/>
            <person name="Grigoriev I.V."/>
            <person name="Spatafora J.W."/>
        </authorList>
    </citation>
    <scope>NUCLEOTIDE SEQUENCE [LARGE SCALE GENOMIC DNA]</scope>
    <source>
        <strain evidence="2 3">AM-OR11-056</strain>
    </source>
</reference>
<feature type="compositionally biased region" description="Low complexity" evidence="1">
    <location>
        <begin position="69"/>
        <end position="102"/>
    </location>
</feature>
<evidence type="ECO:0000313" key="2">
    <source>
        <dbReference type="EMBL" id="OJA18037.1"/>
    </source>
</evidence>
<dbReference type="Proteomes" id="UP000183567">
    <property type="component" value="Unassembled WGS sequence"/>
</dbReference>
<accession>A0A1J8QAM4</accession>
<dbReference type="EMBL" id="LVVM01001660">
    <property type="protein sequence ID" value="OJA18037.1"/>
    <property type="molecule type" value="Genomic_DNA"/>
</dbReference>
<evidence type="ECO:0000256" key="1">
    <source>
        <dbReference type="SAM" id="MobiDB-lite"/>
    </source>
</evidence>
<proteinExistence type="predicted"/>
<sequence>MFGACGTCQNTTIESWSVWSFNCSTSLTHYSVYPFNIPNGTAIPHWAYLDVVANDMFNAAAAQRDGDSPESTSTQVQPTTSIISSTSSVSASLTSSTIGATT</sequence>
<feature type="region of interest" description="Disordered" evidence="1">
    <location>
        <begin position="62"/>
        <end position="102"/>
    </location>
</feature>
<dbReference type="OrthoDB" id="2526171at2759"/>
<evidence type="ECO:0000313" key="3">
    <source>
        <dbReference type="Proteomes" id="UP000183567"/>
    </source>
</evidence>
<dbReference type="AlphaFoldDB" id="A0A1J8QAM4"/>
<comment type="caution">
    <text evidence="2">The sequence shown here is derived from an EMBL/GenBank/DDBJ whole genome shotgun (WGS) entry which is preliminary data.</text>
</comment>
<protein>
    <submittedName>
        <fullName evidence="2">Uncharacterized protein</fullName>
    </submittedName>
</protein>
<dbReference type="STRING" id="180088.A0A1J8QAM4"/>
<organism evidence="2 3">
    <name type="scientific">Rhizopogon vesiculosus</name>
    <dbReference type="NCBI Taxonomy" id="180088"/>
    <lineage>
        <taxon>Eukaryota</taxon>
        <taxon>Fungi</taxon>
        <taxon>Dikarya</taxon>
        <taxon>Basidiomycota</taxon>
        <taxon>Agaricomycotina</taxon>
        <taxon>Agaricomycetes</taxon>
        <taxon>Agaricomycetidae</taxon>
        <taxon>Boletales</taxon>
        <taxon>Suillineae</taxon>
        <taxon>Rhizopogonaceae</taxon>
        <taxon>Rhizopogon</taxon>
    </lineage>
</organism>
<name>A0A1J8QAM4_9AGAM</name>
<keyword evidence="3" id="KW-1185">Reference proteome</keyword>
<gene>
    <name evidence="2" type="ORF">AZE42_06791</name>
</gene>